<dbReference type="Proteomes" id="UP000018144">
    <property type="component" value="Unassembled WGS sequence"/>
</dbReference>
<dbReference type="AlphaFoldDB" id="U4LQV4"/>
<evidence type="ECO:0000313" key="2">
    <source>
        <dbReference type="Proteomes" id="UP000018144"/>
    </source>
</evidence>
<dbReference type="EMBL" id="HF936260">
    <property type="protein sequence ID" value="CCX33949.1"/>
    <property type="molecule type" value="Genomic_DNA"/>
</dbReference>
<proteinExistence type="predicted"/>
<evidence type="ECO:0000313" key="1">
    <source>
        <dbReference type="EMBL" id="CCX33949.1"/>
    </source>
</evidence>
<organism evidence="1 2">
    <name type="scientific">Pyronema omphalodes (strain CBS 100304)</name>
    <name type="common">Pyronema confluens</name>
    <dbReference type="NCBI Taxonomy" id="1076935"/>
    <lineage>
        <taxon>Eukaryota</taxon>
        <taxon>Fungi</taxon>
        <taxon>Dikarya</taxon>
        <taxon>Ascomycota</taxon>
        <taxon>Pezizomycotina</taxon>
        <taxon>Pezizomycetes</taxon>
        <taxon>Pezizales</taxon>
        <taxon>Pyronemataceae</taxon>
        <taxon>Pyronema</taxon>
    </lineage>
</organism>
<name>U4LQV4_PYROM</name>
<protein>
    <submittedName>
        <fullName evidence="1">Uncharacterized protein</fullName>
    </submittedName>
</protein>
<accession>U4LQV4</accession>
<reference evidence="1 2" key="1">
    <citation type="journal article" date="2013" name="PLoS Genet.">
        <title>The genome and development-dependent transcriptomes of Pyronema confluens: a window into fungal evolution.</title>
        <authorList>
            <person name="Traeger S."/>
            <person name="Altegoer F."/>
            <person name="Freitag M."/>
            <person name="Gabaldon T."/>
            <person name="Kempken F."/>
            <person name="Kumar A."/>
            <person name="Marcet-Houben M."/>
            <person name="Poggeler S."/>
            <person name="Stajich J.E."/>
            <person name="Nowrousian M."/>
        </authorList>
    </citation>
    <scope>NUCLEOTIDE SEQUENCE [LARGE SCALE GENOMIC DNA]</scope>
    <source>
        <strain evidence="2">CBS 100304</strain>
        <tissue evidence="1">Vegetative mycelium</tissue>
    </source>
</reference>
<sequence>MEVLFNCYNYRGSCVHRCTAFPISCPRRRKVPEQHLLEDMQAFCLYFLRSRYFHFNSSFRFPEFLSPCGGGGLSGIA</sequence>
<keyword evidence="2" id="KW-1185">Reference proteome</keyword>
<gene>
    <name evidence="1" type="ORF">PCON_02212</name>
</gene>